<evidence type="ECO:0000313" key="1">
    <source>
        <dbReference type="EMBL" id="KIQ35267.1"/>
    </source>
</evidence>
<dbReference type="Proteomes" id="UP000032067">
    <property type="component" value="Unassembled WGS sequence"/>
</dbReference>
<reference evidence="1 2" key="1">
    <citation type="submission" date="2014-12" db="EMBL/GenBank/DDBJ databases">
        <title>16Stimator: statistical estimation of ribosomal gene copy numbers from draft genome assemblies.</title>
        <authorList>
            <person name="Perisin M.A."/>
            <person name="Vetter M."/>
            <person name="Gilbert J.A."/>
            <person name="Bergelson J."/>
        </authorList>
    </citation>
    <scope>NUCLEOTIDE SEQUENCE [LARGE SCALE GENOMIC DNA]</scope>
    <source>
        <strain evidence="1 2">MEDvA23</strain>
    </source>
</reference>
<organism evidence="1 2">
    <name type="scientific">Variovorax paradoxus</name>
    <dbReference type="NCBI Taxonomy" id="34073"/>
    <lineage>
        <taxon>Bacteria</taxon>
        <taxon>Pseudomonadati</taxon>
        <taxon>Pseudomonadota</taxon>
        <taxon>Betaproteobacteria</taxon>
        <taxon>Burkholderiales</taxon>
        <taxon>Comamonadaceae</taxon>
        <taxon>Variovorax</taxon>
    </lineage>
</organism>
<proteinExistence type="predicted"/>
<accession>A0A0D0LAG2</accession>
<dbReference type="AlphaFoldDB" id="A0A0D0LAG2"/>
<gene>
    <name evidence="1" type="ORF">RT97_04985</name>
</gene>
<protein>
    <submittedName>
        <fullName evidence="1">Uncharacterized protein</fullName>
    </submittedName>
</protein>
<name>A0A0D0LAG2_VARPD</name>
<sequence>MRHGRIGVGSVELNAQLPDSVEGKKPGRHNIQVQRSVRNAIETEIRSPARDAIGFEMSKSVRQTTA</sequence>
<comment type="caution">
    <text evidence="1">The sequence shown here is derived from an EMBL/GenBank/DDBJ whole genome shotgun (WGS) entry which is preliminary data.</text>
</comment>
<dbReference type="EMBL" id="JXQQ01000010">
    <property type="protein sequence ID" value="KIQ35267.1"/>
    <property type="molecule type" value="Genomic_DNA"/>
</dbReference>
<evidence type="ECO:0000313" key="2">
    <source>
        <dbReference type="Proteomes" id="UP000032067"/>
    </source>
</evidence>